<reference evidence="2 3" key="1">
    <citation type="submission" date="2013-02" db="EMBL/GenBank/DDBJ databases">
        <title>The Genome Sequence of Lactobacillus catenaformis F0143.</title>
        <authorList>
            <consortium name="The Broad Institute Genome Sequencing Platform"/>
            <person name="Earl A."/>
            <person name="Ward D."/>
            <person name="Feldgarden M."/>
            <person name="Gevers D."/>
            <person name="Izard J."/>
            <person name="Blanton J.M."/>
            <person name="Mathney J."/>
            <person name="Dewhirst F.E."/>
            <person name="Young S.K."/>
            <person name="Zeng Q."/>
            <person name="Gargeya S."/>
            <person name="Fitzgerald M."/>
            <person name="Haas B."/>
            <person name="Abouelleil A."/>
            <person name="Alvarado L."/>
            <person name="Arachchi H.M."/>
            <person name="Berlin A."/>
            <person name="Chapman S.B."/>
            <person name="Gearin G."/>
            <person name="Goldberg J."/>
            <person name="Griggs A."/>
            <person name="Gujja S."/>
            <person name="Hansen M."/>
            <person name="Heiman D."/>
            <person name="Howarth C."/>
            <person name="Larimer J."/>
            <person name="Lui A."/>
            <person name="MacDonald P.J.P."/>
            <person name="McCowen C."/>
            <person name="Montmayeur A."/>
            <person name="Murphy C."/>
            <person name="Neiman D."/>
            <person name="Pearson M."/>
            <person name="Priest M."/>
            <person name="Roberts A."/>
            <person name="Saif S."/>
            <person name="Shea T."/>
            <person name="Sisk P."/>
            <person name="Stolte C."/>
            <person name="Sykes S."/>
            <person name="Wortman J."/>
            <person name="Nusbaum C."/>
            <person name="Birren B."/>
        </authorList>
    </citation>
    <scope>NUCLEOTIDE SEQUENCE [LARGE SCALE GENOMIC DNA]</scope>
    <source>
        <strain evidence="2 3">OT 569</strain>
    </source>
</reference>
<dbReference type="BioCyc" id="ECAT999415-HMP:GTTI-1074-MONOMER"/>
<keyword evidence="1" id="KW-0812">Transmembrane</keyword>
<dbReference type="Proteomes" id="UP000011758">
    <property type="component" value="Unassembled WGS sequence"/>
</dbReference>
<protein>
    <submittedName>
        <fullName evidence="2">Uncharacterized protein</fullName>
    </submittedName>
</protein>
<dbReference type="AlphaFoldDB" id="M2Q339"/>
<dbReference type="RefSeq" id="WP_004802799.1">
    <property type="nucleotide sequence ID" value="NZ_KB446648.1"/>
</dbReference>
<accession>M2Q339</accession>
<dbReference type="EMBL" id="AGEJ01000017">
    <property type="protein sequence ID" value="EMD16671.1"/>
    <property type="molecule type" value="Genomic_DNA"/>
</dbReference>
<comment type="caution">
    <text evidence="2">The sequence shown here is derived from an EMBL/GenBank/DDBJ whole genome shotgun (WGS) entry which is preliminary data.</text>
</comment>
<organism evidence="2 3">
    <name type="scientific">Eggerthia catenaformis OT 569 = DSM 20559</name>
    <dbReference type="NCBI Taxonomy" id="999415"/>
    <lineage>
        <taxon>Bacteria</taxon>
        <taxon>Bacillati</taxon>
        <taxon>Bacillota</taxon>
        <taxon>Erysipelotrichia</taxon>
        <taxon>Erysipelotrichales</taxon>
        <taxon>Coprobacillaceae</taxon>
        <taxon>Eggerthia</taxon>
    </lineage>
</organism>
<sequence length="67" mass="7570">MNLISFKINEYSLAIALLFLVTQIYECKYDKPITAILGKLHLFEGTIAQRIIAWITLIAVTIAFALL</sequence>
<feature type="transmembrane region" description="Helical" evidence="1">
    <location>
        <begin position="48"/>
        <end position="66"/>
    </location>
</feature>
<keyword evidence="1" id="KW-0472">Membrane</keyword>
<proteinExistence type="predicted"/>
<evidence type="ECO:0000256" key="1">
    <source>
        <dbReference type="SAM" id="Phobius"/>
    </source>
</evidence>
<evidence type="ECO:0000313" key="3">
    <source>
        <dbReference type="Proteomes" id="UP000011758"/>
    </source>
</evidence>
<keyword evidence="1" id="KW-1133">Transmembrane helix</keyword>
<evidence type="ECO:0000313" key="2">
    <source>
        <dbReference type="EMBL" id="EMD16671.1"/>
    </source>
</evidence>
<gene>
    <name evidence="2" type="ORF">HMPREF9943_01048</name>
</gene>
<name>M2Q339_9FIRM</name>
<keyword evidence="3" id="KW-1185">Reference proteome</keyword>